<dbReference type="SUPFAM" id="SSF52788">
    <property type="entry name" value="Phosphotyrosine protein phosphatases I"/>
    <property type="match status" value="1"/>
</dbReference>
<evidence type="ECO:0000256" key="3">
    <source>
        <dbReference type="ARBA" id="ARBA00022801"/>
    </source>
</evidence>
<dbReference type="FunFam" id="3.40.50.2300:FF:000041">
    <property type="entry name" value="Low molecular weight protein-tyrosine-phosphatase"/>
    <property type="match status" value="1"/>
</dbReference>
<evidence type="ECO:0000259" key="7">
    <source>
        <dbReference type="SMART" id="SM00226"/>
    </source>
</evidence>
<evidence type="ECO:0000256" key="1">
    <source>
        <dbReference type="ARBA" id="ARBA00011063"/>
    </source>
</evidence>
<evidence type="ECO:0000313" key="9">
    <source>
        <dbReference type="Proteomes" id="UP000240530"/>
    </source>
</evidence>
<feature type="active site" description="Proton donor" evidence="6">
    <location>
        <position position="119"/>
    </location>
</feature>
<dbReference type="InterPro" id="IPR023485">
    <property type="entry name" value="Ptyr_pPase"/>
</dbReference>
<dbReference type="SMART" id="SM00226">
    <property type="entry name" value="LMWPc"/>
    <property type="match status" value="1"/>
</dbReference>
<accession>A0A2T3KUM3</accession>
<dbReference type="PANTHER" id="PTHR11717:SF31">
    <property type="entry name" value="LOW MOLECULAR WEIGHT PROTEIN-TYROSINE-PHOSPHATASE ETP-RELATED"/>
    <property type="match status" value="1"/>
</dbReference>
<comment type="similarity">
    <text evidence="1">Belongs to the low molecular weight phosphotyrosine protein phosphatase family.</text>
</comment>
<name>A0A2T3KUM3_PHOLD</name>
<dbReference type="PRINTS" id="PR00719">
    <property type="entry name" value="LMWPTPASE"/>
</dbReference>
<gene>
    <name evidence="8" type="ORF">C0W93_11160</name>
</gene>
<dbReference type="InterPro" id="IPR017867">
    <property type="entry name" value="Tyr_phospatase_low_mol_wt"/>
</dbReference>
<dbReference type="EC" id="3.1.3.48" evidence="2"/>
<proteinExistence type="inferred from homology"/>
<dbReference type="EMBL" id="PYNS01000011">
    <property type="protein sequence ID" value="PSV10564.1"/>
    <property type="molecule type" value="Genomic_DNA"/>
</dbReference>
<dbReference type="GO" id="GO:0004725">
    <property type="term" value="F:protein tyrosine phosphatase activity"/>
    <property type="evidence" value="ECO:0007669"/>
    <property type="project" value="UniProtKB-EC"/>
</dbReference>
<feature type="domain" description="Phosphotyrosine protein phosphatase I" evidence="7">
    <location>
        <begin position="3"/>
        <end position="145"/>
    </location>
</feature>
<sequence>MFNKILVVCVGNICRSPAGERILKTKLPAKHIASAGIATQQSGLTGKPADAMACEVMGQFGFDLSGHQAQQLTPELCRDYELILVMEKDHIEAVTNIAPEARGKTMLFGQWIGQRDIPDPYRQSREAFEHSLTLVEQAAQAWATKL</sequence>
<feature type="active site" evidence="6">
    <location>
        <position position="15"/>
    </location>
</feature>
<organism evidence="8 9">
    <name type="scientific">Photobacterium leiognathi subsp. mandapamensis</name>
    <name type="common">Photobacterium mandapamensis</name>
    <dbReference type="NCBI Taxonomy" id="48408"/>
    <lineage>
        <taxon>Bacteria</taxon>
        <taxon>Pseudomonadati</taxon>
        <taxon>Pseudomonadota</taxon>
        <taxon>Gammaproteobacteria</taxon>
        <taxon>Vibrionales</taxon>
        <taxon>Vibrionaceae</taxon>
        <taxon>Photobacterium</taxon>
    </lineage>
</organism>
<dbReference type="Proteomes" id="UP000240530">
    <property type="component" value="Unassembled WGS sequence"/>
</dbReference>
<keyword evidence="4" id="KW-0904">Protein phosphatase</keyword>
<dbReference type="InterPro" id="IPR050438">
    <property type="entry name" value="LMW_PTPase"/>
</dbReference>
<comment type="catalytic activity">
    <reaction evidence="5">
        <text>O-phospho-L-tyrosyl-[protein] + H2O = L-tyrosyl-[protein] + phosphate</text>
        <dbReference type="Rhea" id="RHEA:10684"/>
        <dbReference type="Rhea" id="RHEA-COMP:10136"/>
        <dbReference type="Rhea" id="RHEA-COMP:20101"/>
        <dbReference type="ChEBI" id="CHEBI:15377"/>
        <dbReference type="ChEBI" id="CHEBI:43474"/>
        <dbReference type="ChEBI" id="CHEBI:46858"/>
        <dbReference type="ChEBI" id="CHEBI:61978"/>
        <dbReference type="EC" id="3.1.3.48"/>
    </reaction>
</comment>
<dbReference type="AlphaFoldDB" id="A0A2T3KUM3"/>
<dbReference type="PANTHER" id="PTHR11717">
    <property type="entry name" value="LOW MOLECULAR WEIGHT PROTEIN TYROSINE PHOSPHATASE"/>
    <property type="match status" value="1"/>
</dbReference>
<keyword evidence="3" id="KW-0378">Hydrolase</keyword>
<evidence type="ECO:0000256" key="2">
    <source>
        <dbReference type="ARBA" id="ARBA00013064"/>
    </source>
</evidence>
<dbReference type="RefSeq" id="WP_107185097.1">
    <property type="nucleotide sequence ID" value="NZ_JAWQGC010000003.1"/>
</dbReference>
<feature type="active site" description="Nucleophile" evidence="6">
    <location>
        <position position="9"/>
    </location>
</feature>
<evidence type="ECO:0000313" key="8">
    <source>
        <dbReference type="EMBL" id="PSV10564.1"/>
    </source>
</evidence>
<dbReference type="Pfam" id="PF01451">
    <property type="entry name" value="LMWPc"/>
    <property type="match status" value="1"/>
</dbReference>
<dbReference type="InterPro" id="IPR036196">
    <property type="entry name" value="Ptyr_pPase_sf"/>
</dbReference>
<reference evidence="8 9" key="1">
    <citation type="submission" date="2018-03" db="EMBL/GenBank/DDBJ databases">
        <title>Whole genome sequencing of Histamine producing bacteria.</title>
        <authorList>
            <person name="Butler K."/>
        </authorList>
    </citation>
    <scope>NUCLEOTIDE SEQUENCE [LARGE SCALE GENOMIC DNA]</scope>
    <source>
        <strain evidence="8 9">Res.4.1</strain>
    </source>
</reference>
<dbReference type="CDD" id="cd16343">
    <property type="entry name" value="LMWPTP"/>
    <property type="match status" value="1"/>
</dbReference>
<dbReference type="Gene3D" id="3.40.50.2300">
    <property type="match status" value="1"/>
</dbReference>
<protein>
    <recommendedName>
        <fullName evidence="2">protein-tyrosine-phosphatase</fullName>
        <ecNumber evidence="2">3.1.3.48</ecNumber>
    </recommendedName>
</protein>
<evidence type="ECO:0000256" key="4">
    <source>
        <dbReference type="ARBA" id="ARBA00022912"/>
    </source>
</evidence>
<evidence type="ECO:0000256" key="6">
    <source>
        <dbReference type="PIRSR" id="PIRSR617867-1"/>
    </source>
</evidence>
<evidence type="ECO:0000256" key="5">
    <source>
        <dbReference type="ARBA" id="ARBA00051722"/>
    </source>
</evidence>
<comment type="caution">
    <text evidence="8">The sequence shown here is derived from an EMBL/GenBank/DDBJ whole genome shotgun (WGS) entry which is preliminary data.</text>
</comment>